<evidence type="ECO:0000313" key="2">
    <source>
        <dbReference type="EMBL" id="KAL3720947.1"/>
    </source>
</evidence>
<dbReference type="AlphaFoldDB" id="A0ABD3J0B1"/>
<organism evidence="2 3">
    <name type="scientific">Eucalyptus globulus</name>
    <name type="common">Tasmanian blue gum</name>
    <dbReference type="NCBI Taxonomy" id="34317"/>
    <lineage>
        <taxon>Eukaryota</taxon>
        <taxon>Viridiplantae</taxon>
        <taxon>Streptophyta</taxon>
        <taxon>Embryophyta</taxon>
        <taxon>Tracheophyta</taxon>
        <taxon>Spermatophyta</taxon>
        <taxon>Magnoliopsida</taxon>
        <taxon>eudicotyledons</taxon>
        <taxon>Gunneridae</taxon>
        <taxon>Pentapetalae</taxon>
        <taxon>rosids</taxon>
        <taxon>malvids</taxon>
        <taxon>Myrtales</taxon>
        <taxon>Myrtaceae</taxon>
        <taxon>Myrtoideae</taxon>
        <taxon>Eucalypteae</taxon>
        <taxon>Eucalyptus</taxon>
    </lineage>
</organism>
<evidence type="ECO:0000313" key="3">
    <source>
        <dbReference type="Proteomes" id="UP001634007"/>
    </source>
</evidence>
<gene>
    <name evidence="2" type="ORF">ACJRO7_005716</name>
</gene>
<keyword evidence="3" id="KW-1185">Reference proteome</keyword>
<evidence type="ECO:0000256" key="1">
    <source>
        <dbReference type="SAM" id="MobiDB-lite"/>
    </source>
</evidence>
<name>A0ABD3J0B1_EUCGL</name>
<reference evidence="2 3" key="1">
    <citation type="submission" date="2024-11" db="EMBL/GenBank/DDBJ databases">
        <title>Chromosome-level genome assembly of Eucalyptus globulus Labill. provides insights into its genome evolution.</title>
        <authorList>
            <person name="Li X."/>
        </authorList>
    </citation>
    <scope>NUCLEOTIDE SEQUENCE [LARGE SCALE GENOMIC DNA]</scope>
    <source>
        <strain evidence="2">CL2024</strain>
        <tissue evidence="2">Fresh tender leaves</tissue>
    </source>
</reference>
<feature type="region of interest" description="Disordered" evidence="1">
    <location>
        <begin position="42"/>
        <end position="97"/>
    </location>
</feature>
<dbReference type="Proteomes" id="UP001634007">
    <property type="component" value="Unassembled WGS sequence"/>
</dbReference>
<feature type="compositionally biased region" description="Basic residues" evidence="1">
    <location>
        <begin position="42"/>
        <end position="72"/>
    </location>
</feature>
<comment type="caution">
    <text evidence="2">The sequence shown here is derived from an EMBL/GenBank/DDBJ whole genome shotgun (WGS) entry which is preliminary data.</text>
</comment>
<dbReference type="EMBL" id="JBJKBG010000010">
    <property type="protein sequence ID" value="KAL3720947.1"/>
    <property type="molecule type" value="Genomic_DNA"/>
</dbReference>
<proteinExistence type="predicted"/>
<sequence>MRDVGRRWWSYVEGCGGGLEQTKLRWFWEEDGQSTIIKKILKPYRNRHQPRGRNRGSRCRGSSRNRKTRGRRSSQWQPKGAGEIRRTTVEEGESPDGRRRDFFDAMGKLARAVKWFALEVTRWAPKYLLSPKFKMGLGGPRTSSSVRPVLTWNLGQRGFSFENASLTRSDKEIMGRHIEWGFIIGARGLTMRDVVRRW</sequence>
<feature type="compositionally biased region" description="Basic and acidic residues" evidence="1">
    <location>
        <begin position="82"/>
        <end position="97"/>
    </location>
</feature>
<protein>
    <submittedName>
        <fullName evidence="2">Uncharacterized protein</fullName>
    </submittedName>
</protein>
<accession>A0ABD3J0B1</accession>